<dbReference type="eggNOG" id="COG0456">
    <property type="taxonomic scope" value="Bacteria"/>
</dbReference>
<comment type="caution">
    <text evidence="4">The sequence shown here is derived from an EMBL/GenBank/DDBJ whole genome shotgun (WGS) entry which is preliminary data.</text>
</comment>
<sequence>MTRPRGASAADLEILARLDARCFPRPWTGAAWEAELHPRVGEGLVLIASLDGRDLGFACAPCTPALDGRCELRRIGVVPEARGQGLGRDLLLEVIARAGALGCERIGLEVAADNAPAVALYAKLGFDTVGRRPGYYPAIPGVRAGVVDALLMDRAGIAQTMKINQ</sequence>
<keyword evidence="2" id="KW-0012">Acyltransferase</keyword>
<reference evidence="4 5" key="1">
    <citation type="submission" date="2007-06" db="EMBL/GenBank/DDBJ databases">
        <authorList>
            <person name="Shimkets L."/>
            <person name="Ferriera S."/>
            <person name="Johnson J."/>
            <person name="Kravitz S."/>
            <person name="Beeson K."/>
            <person name="Sutton G."/>
            <person name="Rogers Y.-H."/>
            <person name="Friedman R."/>
            <person name="Frazier M."/>
            <person name="Venter J.C."/>
        </authorList>
    </citation>
    <scope>NUCLEOTIDE SEQUENCE [LARGE SCALE GENOMIC DNA]</scope>
    <source>
        <strain evidence="4 5">SIR-1</strain>
    </source>
</reference>
<evidence type="ECO:0000259" key="3">
    <source>
        <dbReference type="PROSITE" id="PS51186"/>
    </source>
</evidence>
<dbReference type="OrthoDB" id="529907at2"/>
<dbReference type="GO" id="GO:0016747">
    <property type="term" value="F:acyltransferase activity, transferring groups other than amino-acyl groups"/>
    <property type="evidence" value="ECO:0007669"/>
    <property type="project" value="InterPro"/>
</dbReference>
<feature type="domain" description="N-acetyltransferase" evidence="3">
    <location>
        <begin position="2"/>
        <end position="153"/>
    </location>
</feature>
<dbReference type="Pfam" id="PF00583">
    <property type="entry name" value="Acetyltransf_1"/>
    <property type="match status" value="1"/>
</dbReference>
<keyword evidence="5" id="KW-1185">Reference proteome</keyword>
<gene>
    <name evidence="4" type="ORF">PPSIR1_12673</name>
</gene>
<proteinExistence type="predicted"/>
<dbReference type="CDD" id="cd04301">
    <property type="entry name" value="NAT_SF"/>
    <property type="match status" value="1"/>
</dbReference>
<accession>A6G039</accession>
<dbReference type="InterPro" id="IPR016181">
    <property type="entry name" value="Acyl_CoA_acyltransferase"/>
</dbReference>
<evidence type="ECO:0000313" key="4">
    <source>
        <dbReference type="EMBL" id="EDM80736.1"/>
    </source>
</evidence>
<dbReference type="InterPro" id="IPR050832">
    <property type="entry name" value="Bact_Acetyltransf"/>
</dbReference>
<evidence type="ECO:0000313" key="5">
    <source>
        <dbReference type="Proteomes" id="UP000005801"/>
    </source>
</evidence>
<dbReference type="STRING" id="391625.PPSIR1_12673"/>
<dbReference type="PANTHER" id="PTHR43877">
    <property type="entry name" value="AMINOALKYLPHOSPHONATE N-ACETYLTRANSFERASE-RELATED-RELATED"/>
    <property type="match status" value="1"/>
</dbReference>
<organism evidence="4 5">
    <name type="scientific">Plesiocystis pacifica SIR-1</name>
    <dbReference type="NCBI Taxonomy" id="391625"/>
    <lineage>
        <taxon>Bacteria</taxon>
        <taxon>Pseudomonadati</taxon>
        <taxon>Myxococcota</taxon>
        <taxon>Polyangia</taxon>
        <taxon>Nannocystales</taxon>
        <taxon>Nannocystaceae</taxon>
        <taxon>Plesiocystis</taxon>
    </lineage>
</organism>
<protein>
    <submittedName>
        <fullName evidence="4">Ribosomal-protein-alanine acetyltransferase</fullName>
    </submittedName>
</protein>
<dbReference type="InterPro" id="IPR000182">
    <property type="entry name" value="GNAT_dom"/>
</dbReference>
<keyword evidence="1 4" id="KW-0808">Transferase</keyword>
<evidence type="ECO:0000256" key="2">
    <source>
        <dbReference type="ARBA" id="ARBA00023315"/>
    </source>
</evidence>
<dbReference type="RefSeq" id="WP_006970088.1">
    <property type="nucleotide sequence ID" value="NZ_ABCS01000008.1"/>
</dbReference>
<evidence type="ECO:0000256" key="1">
    <source>
        <dbReference type="ARBA" id="ARBA00022679"/>
    </source>
</evidence>
<dbReference type="Proteomes" id="UP000005801">
    <property type="component" value="Unassembled WGS sequence"/>
</dbReference>
<dbReference type="Gene3D" id="3.40.630.30">
    <property type="match status" value="1"/>
</dbReference>
<name>A6G039_9BACT</name>
<dbReference type="SUPFAM" id="SSF55729">
    <property type="entry name" value="Acyl-CoA N-acyltransferases (Nat)"/>
    <property type="match status" value="1"/>
</dbReference>
<dbReference type="AlphaFoldDB" id="A6G039"/>
<dbReference type="PROSITE" id="PS51186">
    <property type="entry name" value="GNAT"/>
    <property type="match status" value="1"/>
</dbReference>
<dbReference type="PANTHER" id="PTHR43877:SF2">
    <property type="entry name" value="AMINOALKYLPHOSPHONATE N-ACETYLTRANSFERASE-RELATED"/>
    <property type="match status" value="1"/>
</dbReference>
<dbReference type="EMBL" id="ABCS01000008">
    <property type="protein sequence ID" value="EDM80736.1"/>
    <property type="molecule type" value="Genomic_DNA"/>
</dbReference>